<sequence length="315" mass="33767">MIQISGSAENLSKNIKSKNEQPKKKEVTVKRTVKVSKIKKTTESLDETLQTALLDYNEAYTTMNDKGMNLFVYRLRSSDSVQHIEDLVNSIANIPKSYETDIAESQTQRINFTNTYDFARKELEAAKKGAMGASTGVASAMAIASLAPSAAMWVATTFGAASTGTAISTLSGAVATNAALAWLGGGALAAGGGGMVAGQALLAMAGPVGWGIAGVSILASIVIFEKNKFKLQKEKKEQIESVKQNTHACKATTLKVQSLLDETVTLREKLTQQYKECLPDFGKEFTEIPYERQMKLGALVNNTLALAKSLGRSIN</sequence>
<feature type="transmembrane region" description="Helical" evidence="2">
    <location>
        <begin position="180"/>
        <end position="202"/>
    </location>
</feature>
<evidence type="ECO:0000256" key="1">
    <source>
        <dbReference type="SAM" id="MobiDB-lite"/>
    </source>
</evidence>
<keyword evidence="2" id="KW-0472">Membrane</keyword>
<dbReference type="EMBL" id="VSSQ01043136">
    <property type="protein sequence ID" value="MPM96794.1"/>
    <property type="molecule type" value="Genomic_DNA"/>
</dbReference>
<evidence type="ECO:0000256" key="2">
    <source>
        <dbReference type="SAM" id="Phobius"/>
    </source>
</evidence>
<reference evidence="3" key="1">
    <citation type="submission" date="2019-08" db="EMBL/GenBank/DDBJ databases">
        <authorList>
            <person name="Kucharzyk K."/>
            <person name="Murdoch R.W."/>
            <person name="Higgins S."/>
            <person name="Loffler F."/>
        </authorList>
    </citation>
    <scope>NUCLEOTIDE SEQUENCE</scope>
</reference>
<comment type="caution">
    <text evidence="3">The sequence shown here is derived from an EMBL/GenBank/DDBJ whole genome shotgun (WGS) entry which is preliminary data.</text>
</comment>
<feature type="compositionally biased region" description="Basic and acidic residues" evidence="1">
    <location>
        <begin position="17"/>
        <end position="27"/>
    </location>
</feature>
<protein>
    <submittedName>
        <fullName evidence="3">Uncharacterized protein</fullName>
    </submittedName>
</protein>
<organism evidence="3">
    <name type="scientific">bioreactor metagenome</name>
    <dbReference type="NCBI Taxonomy" id="1076179"/>
    <lineage>
        <taxon>unclassified sequences</taxon>
        <taxon>metagenomes</taxon>
        <taxon>ecological metagenomes</taxon>
    </lineage>
</organism>
<feature type="compositionally biased region" description="Polar residues" evidence="1">
    <location>
        <begin position="1"/>
        <end position="14"/>
    </location>
</feature>
<feature type="transmembrane region" description="Helical" evidence="2">
    <location>
        <begin position="153"/>
        <end position="173"/>
    </location>
</feature>
<keyword evidence="2" id="KW-0812">Transmembrane</keyword>
<proteinExistence type="predicted"/>
<evidence type="ECO:0000313" key="3">
    <source>
        <dbReference type="EMBL" id="MPM96794.1"/>
    </source>
</evidence>
<keyword evidence="2" id="KW-1133">Transmembrane helix</keyword>
<dbReference type="AlphaFoldDB" id="A0A645E4T8"/>
<gene>
    <name evidence="3" type="ORF">SDC9_143959</name>
</gene>
<feature type="region of interest" description="Disordered" evidence="1">
    <location>
        <begin position="1"/>
        <end position="27"/>
    </location>
</feature>
<name>A0A645E4T8_9ZZZZ</name>
<accession>A0A645E4T8</accession>
<feature type="transmembrane region" description="Helical" evidence="2">
    <location>
        <begin position="208"/>
        <end position="225"/>
    </location>
</feature>